<comment type="caution">
    <text evidence="1">The sequence shown here is derived from an EMBL/GenBank/DDBJ whole genome shotgun (WGS) entry which is preliminary data.</text>
</comment>
<dbReference type="Proteomes" id="UP000014216">
    <property type="component" value="Unassembled WGS sequence"/>
</dbReference>
<accession>S0FWJ8</accession>
<evidence type="ECO:0000313" key="2">
    <source>
        <dbReference type="Proteomes" id="UP000014216"/>
    </source>
</evidence>
<dbReference type="PANTHER" id="PTHR39550">
    <property type="entry name" value="SLL0658 PROTEIN"/>
    <property type="match status" value="1"/>
</dbReference>
<proteinExistence type="predicted"/>
<reference evidence="1 2" key="1">
    <citation type="journal article" date="2013" name="Genome Announc.">
        <title>Draft Genome Sequence of Desulfotignum phosphitoxidans DSM 13687 Strain FiPS-3.</title>
        <authorList>
            <person name="Poehlein A."/>
            <person name="Daniel R."/>
            <person name="Simeonova D.D."/>
        </authorList>
    </citation>
    <scope>NUCLEOTIDE SEQUENCE [LARGE SCALE GENOMIC DNA]</scope>
    <source>
        <strain evidence="1 2">DSM 13687</strain>
    </source>
</reference>
<sequence length="162" mass="17414">MNSVFILNASPIILLGKAGLLCTISPLADLWIVPDGVISEIESKKPIAQYLEELGSAAEVTKESVQHIHPLIASWDLGKGESEVLSLAMQKGTNVTAVLDDLQARKCAKLLDIGLIGSVGLLTMAKRVGLVKAVKPEINKLIDVGIRIDYRLLAEIYSKIGE</sequence>
<name>S0FWJ8_9BACT</name>
<dbReference type="Pfam" id="PF11848">
    <property type="entry name" value="DUF3368"/>
    <property type="match status" value="1"/>
</dbReference>
<dbReference type="OrthoDB" id="5766527at2"/>
<gene>
    <name evidence="1" type="ORF">Dpo_5c03700</name>
</gene>
<dbReference type="AlphaFoldDB" id="S0FWJ8"/>
<dbReference type="EMBL" id="APJX01000005">
    <property type="protein sequence ID" value="EMS79443.1"/>
    <property type="molecule type" value="Genomic_DNA"/>
</dbReference>
<dbReference type="RefSeq" id="WP_006966591.1">
    <property type="nucleotide sequence ID" value="NZ_APJX01000005.1"/>
</dbReference>
<evidence type="ECO:0000313" key="1">
    <source>
        <dbReference type="EMBL" id="EMS79443.1"/>
    </source>
</evidence>
<keyword evidence="2" id="KW-1185">Reference proteome</keyword>
<protein>
    <submittedName>
        <fullName evidence="1">Nucleic acid-binding protein</fullName>
    </submittedName>
</protein>
<dbReference type="PANTHER" id="PTHR39550:SF1">
    <property type="entry name" value="SLL0658 PROTEIN"/>
    <property type="match status" value="1"/>
</dbReference>
<dbReference type="InterPro" id="IPR021799">
    <property type="entry name" value="PIN-like_prokaryotic"/>
</dbReference>
<organism evidence="1 2">
    <name type="scientific">Desulfotignum phosphitoxidans DSM 13687</name>
    <dbReference type="NCBI Taxonomy" id="1286635"/>
    <lineage>
        <taxon>Bacteria</taxon>
        <taxon>Pseudomonadati</taxon>
        <taxon>Thermodesulfobacteriota</taxon>
        <taxon>Desulfobacteria</taxon>
        <taxon>Desulfobacterales</taxon>
        <taxon>Desulfobacteraceae</taxon>
        <taxon>Desulfotignum</taxon>
    </lineage>
</organism>